<dbReference type="RefSeq" id="WP_081367404.1">
    <property type="nucleotide sequence ID" value="NZ_BJWA01000004.1"/>
</dbReference>
<protein>
    <recommendedName>
        <fullName evidence="4">Mannosyl-glycoprotein endo-beta-N-acetylglucosamidase-like domain-containing protein</fullName>
    </recommendedName>
</protein>
<evidence type="ECO:0000313" key="7">
    <source>
        <dbReference type="Proteomes" id="UP000195024"/>
    </source>
</evidence>
<dbReference type="EMBL" id="BJWA01000004">
    <property type="protein sequence ID" value="GEL79775.1"/>
    <property type="molecule type" value="Genomic_DNA"/>
</dbReference>
<dbReference type="InterPro" id="IPR002901">
    <property type="entry name" value="MGlyc_endo_b_GlcNAc-like_dom"/>
</dbReference>
<feature type="compositionally biased region" description="Pro residues" evidence="3">
    <location>
        <begin position="107"/>
        <end position="152"/>
    </location>
</feature>
<feature type="region of interest" description="Disordered" evidence="3">
    <location>
        <begin position="67"/>
        <end position="204"/>
    </location>
</feature>
<proteinExistence type="inferred from homology"/>
<dbReference type="InterPro" id="IPR051056">
    <property type="entry name" value="Glycosyl_Hydrolase_73"/>
</dbReference>
<dbReference type="InterPro" id="IPR016047">
    <property type="entry name" value="M23ase_b-sheet_dom"/>
</dbReference>
<reference evidence="5 8" key="2">
    <citation type="submission" date="2019-07" db="EMBL/GenBank/DDBJ databases">
        <title>Whole genome shotgun sequence of Enterococcus mundtii NBRC 100490.</title>
        <authorList>
            <person name="Hosoyama A."/>
            <person name="Uohara A."/>
            <person name="Ohji S."/>
            <person name="Ichikawa N."/>
        </authorList>
    </citation>
    <scope>NUCLEOTIDE SEQUENCE [LARGE SCALE GENOMIC DNA]</scope>
    <source>
        <strain evidence="5 8">NBRC 100490</strain>
    </source>
</reference>
<evidence type="ECO:0000256" key="3">
    <source>
        <dbReference type="SAM" id="MobiDB-lite"/>
    </source>
</evidence>
<dbReference type="Proteomes" id="UP000195024">
    <property type="component" value="Unassembled WGS sequence"/>
</dbReference>
<comment type="caution">
    <text evidence="6">The sequence shown here is derived from an EMBL/GenBank/DDBJ whole genome shotgun (WGS) entry which is preliminary data.</text>
</comment>
<gene>
    <name evidence="6" type="ORF">A5802_002631</name>
    <name evidence="5" type="ORF">EMU01_09190</name>
</gene>
<sequence length="522" mass="57221">MEKEKILYKNGKKITIRSTSIKKSNVYKRKIAGAFIVIGTVASSFSHSIVSADQIITNTIEMEDTPISPIDEMVLSESTTNSDSERLEAKEEEEVSTEEDNEVTTPSPIPDLPDNPEPEPTFPQPSVPETPKPPISRPPAITPEMPTTPPPIGSEIKGNEDSGTNGVESIPVQTESEGEVWTSPPETSLGAAPAETVPTETVESITITKGPIARTEQSSPFFRGFSANTTTEAFIQEIAPEARKVALSNDLYASVMIAQAILESGSGSSQLSASPHYNLFGIKAYTEENSVEFLTQEDDGTGNLYTLSARFKSYESYEESFLDYAKLLREGLTQDADFYSGVWRSNTSSYQEATRFLTGRYATDTSYYQKLDALIDVYDLEKFDIEIDQLMIGENGFINPLEHFTITSHYGMRGAEFHRGIDLAANAGAPIFASEAGTVIKSEYHASWGNVISIRHENGLFTLYAHQSVNVVEPGQVVQKGEVIGFVGSTGNSTGPHLHFELSTDASMEQRFLIDPFEIIQL</sequence>
<dbReference type="EMBL" id="NGMS01000002">
    <property type="protein sequence ID" value="OTP25478.1"/>
    <property type="molecule type" value="Genomic_DNA"/>
</dbReference>
<dbReference type="PANTHER" id="PTHR33308:SF9">
    <property type="entry name" value="PEPTIDOGLYCAN HYDROLASE FLGJ"/>
    <property type="match status" value="1"/>
</dbReference>
<keyword evidence="2" id="KW-0378">Hydrolase</keyword>
<evidence type="ECO:0000256" key="1">
    <source>
        <dbReference type="ARBA" id="ARBA00010266"/>
    </source>
</evidence>
<dbReference type="GeneID" id="60998104"/>
<dbReference type="InterPro" id="IPR011055">
    <property type="entry name" value="Dup_hybrid_motif"/>
</dbReference>
<dbReference type="Proteomes" id="UP000321175">
    <property type="component" value="Unassembled WGS sequence"/>
</dbReference>
<dbReference type="CDD" id="cd12797">
    <property type="entry name" value="M23_peptidase"/>
    <property type="match status" value="1"/>
</dbReference>
<dbReference type="Gene3D" id="4.10.80.30">
    <property type="entry name" value="DNA polymerase, domain 6"/>
    <property type="match status" value="1"/>
</dbReference>
<dbReference type="Gene3D" id="2.70.70.10">
    <property type="entry name" value="Glucose Permease (Domain IIA)"/>
    <property type="match status" value="1"/>
</dbReference>
<name>A0A1L8V3J9_ENTMU</name>
<dbReference type="Gene3D" id="1.10.530.10">
    <property type="match status" value="1"/>
</dbReference>
<feature type="domain" description="Mannosyl-glycoprotein endo-beta-N-acetylglucosamidase-like" evidence="4">
    <location>
        <begin position="224"/>
        <end position="384"/>
    </location>
</feature>
<feature type="compositionally biased region" description="Polar residues" evidence="3">
    <location>
        <begin position="161"/>
        <end position="175"/>
    </location>
</feature>
<evidence type="ECO:0000259" key="4">
    <source>
        <dbReference type="SMART" id="SM00047"/>
    </source>
</evidence>
<keyword evidence="8" id="KW-1185">Reference proteome</keyword>
<feature type="compositionally biased region" description="Acidic residues" evidence="3">
    <location>
        <begin position="90"/>
        <end position="102"/>
    </location>
</feature>
<evidence type="ECO:0000313" key="6">
    <source>
        <dbReference type="EMBL" id="OTP25478.1"/>
    </source>
</evidence>
<evidence type="ECO:0000256" key="2">
    <source>
        <dbReference type="ARBA" id="ARBA00022801"/>
    </source>
</evidence>
<dbReference type="PANTHER" id="PTHR33308">
    <property type="entry name" value="PEPTIDOGLYCAN HYDROLASE FLGJ"/>
    <property type="match status" value="1"/>
</dbReference>
<evidence type="ECO:0000313" key="5">
    <source>
        <dbReference type="EMBL" id="GEL79775.1"/>
    </source>
</evidence>
<accession>A0A1L8V3J9</accession>
<reference evidence="6 7" key="1">
    <citation type="submission" date="2017-05" db="EMBL/GenBank/DDBJ databases">
        <title>The Genome Sequence of Enterococcus mundtii 6B1_DIV0119.</title>
        <authorList>
            <consortium name="The Broad Institute Genomics Platform"/>
            <consortium name="The Broad Institute Genomic Center for Infectious Diseases"/>
            <person name="Earl A."/>
            <person name="Manson A."/>
            <person name="Schwartman J."/>
            <person name="Gilmore M."/>
            <person name="Abouelleil A."/>
            <person name="Cao P."/>
            <person name="Chapman S."/>
            <person name="Cusick C."/>
            <person name="Shea T."/>
            <person name="Young S."/>
            <person name="Neafsey D."/>
            <person name="Nusbaum C."/>
            <person name="Birren B."/>
        </authorList>
    </citation>
    <scope>NUCLEOTIDE SEQUENCE [LARGE SCALE GENOMIC DNA]</scope>
    <source>
        <strain evidence="6 7">6B1_DIV0119</strain>
    </source>
</reference>
<dbReference type="GO" id="GO:0004040">
    <property type="term" value="F:amidase activity"/>
    <property type="evidence" value="ECO:0007669"/>
    <property type="project" value="InterPro"/>
</dbReference>
<dbReference type="AlphaFoldDB" id="A0A1L8V3J9"/>
<dbReference type="SMART" id="SM00047">
    <property type="entry name" value="LYZ2"/>
    <property type="match status" value="1"/>
</dbReference>
<comment type="similarity">
    <text evidence="1">Belongs to the glycosyl hydrolase 73 family.</text>
</comment>
<organism evidence="6 7">
    <name type="scientific">Enterococcus mundtii</name>
    <dbReference type="NCBI Taxonomy" id="53346"/>
    <lineage>
        <taxon>Bacteria</taxon>
        <taxon>Bacillati</taxon>
        <taxon>Bacillota</taxon>
        <taxon>Bacilli</taxon>
        <taxon>Lactobacillales</taxon>
        <taxon>Enterococcaceae</taxon>
        <taxon>Enterococcus</taxon>
    </lineage>
</organism>
<evidence type="ECO:0000313" key="8">
    <source>
        <dbReference type="Proteomes" id="UP000321175"/>
    </source>
</evidence>
<dbReference type="SUPFAM" id="SSF51261">
    <property type="entry name" value="Duplicated hybrid motif"/>
    <property type="match status" value="1"/>
</dbReference>
<dbReference type="Pfam" id="PF01832">
    <property type="entry name" value="Glucosaminidase"/>
    <property type="match status" value="1"/>
</dbReference>
<dbReference type="Pfam" id="PF01551">
    <property type="entry name" value="Peptidase_M23"/>
    <property type="match status" value="1"/>
</dbReference>